<name>A0AAV4BAV3_9GAST</name>
<dbReference type="Proteomes" id="UP000735302">
    <property type="component" value="Unassembled WGS sequence"/>
</dbReference>
<organism evidence="2 3">
    <name type="scientific">Plakobranchus ocellatus</name>
    <dbReference type="NCBI Taxonomy" id="259542"/>
    <lineage>
        <taxon>Eukaryota</taxon>
        <taxon>Metazoa</taxon>
        <taxon>Spiralia</taxon>
        <taxon>Lophotrochozoa</taxon>
        <taxon>Mollusca</taxon>
        <taxon>Gastropoda</taxon>
        <taxon>Heterobranchia</taxon>
        <taxon>Euthyneura</taxon>
        <taxon>Panpulmonata</taxon>
        <taxon>Sacoglossa</taxon>
        <taxon>Placobranchoidea</taxon>
        <taxon>Plakobranchidae</taxon>
        <taxon>Plakobranchus</taxon>
    </lineage>
</organism>
<proteinExistence type="predicted"/>
<keyword evidence="3" id="KW-1185">Reference proteome</keyword>
<feature type="compositionally biased region" description="Basic and acidic residues" evidence="1">
    <location>
        <begin position="11"/>
        <end position="26"/>
    </location>
</feature>
<comment type="caution">
    <text evidence="2">The sequence shown here is derived from an EMBL/GenBank/DDBJ whole genome shotgun (WGS) entry which is preliminary data.</text>
</comment>
<evidence type="ECO:0000313" key="2">
    <source>
        <dbReference type="EMBL" id="GFO17541.1"/>
    </source>
</evidence>
<evidence type="ECO:0000256" key="1">
    <source>
        <dbReference type="SAM" id="MobiDB-lite"/>
    </source>
</evidence>
<dbReference type="AlphaFoldDB" id="A0AAV4BAV3"/>
<reference evidence="2 3" key="1">
    <citation type="journal article" date="2021" name="Elife">
        <title>Chloroplast acquisition without the gene transfer in kleptoplastic sea slugs, Plakobranchus ocellatus.</title>
        <authorList>
            <person name="Maeda T."/>
            <person name="Takahashi S."/>
            <person name="Yoshida T."/>
            <person name="Shimamura S."/>
            <person name="Takaki Y."/>
            <person name="Nagai Y."/>
            <person name="Toyoda A."/>
            <person name="Suzuki Y."/>
            <person name="Arimoto A."/>
            <person name="Ishii H."/>
            <person name="Satoh N."/>
            <person name="Nishiyama T."/>
            <person name="Hasebe M."/>
            <person name="Maruyama T."/>
            <person name="Minagawa J."/>
            <person name="Obokata J."/>
            <person name="Shigenobu S."/>
        </authorList>
    </citation>
    <scope>NUCLEOTIDE SEQUENCE [LARGE SCALE GENOMIC DNA]</scope>
</reference>
<accession>A0AAV4BAV3</accession>
<evidence type="ECO:0000313" key="3">
    <source>
        <dbReference type="Proteomes" id="UP000735302"/>
    </source>
</evidence>
<dbReference type="EMBL" id="BLXT01004833">
    <property type="protein sequence ID" value="GFO17541.1"/>
    <property type="molecule type" value="Genomic_DNA"/>
</dbReference>
<protein>
    <submittedName>
        <fullName evidence="2">Uncharacterized protein</fullName>
    </submittedName>
</protein>
<feature type="compositionally biased region" description="Basic and acidic residues" evidence="1">
    <location>
        <begin position="35"/>
        <end position="44"/>
    </location>
</feature>
<feature type="region of interest" description="Disordered" evidence="1">
    <location>
        <begin position="1"/>
        <end position="71"/>
    </location>
</feature>
<sequence length="71" mass="7994">MARGEEEEEEGGKSKEETRRNLRRGDLTQLQTQKRTGDGEENTNRTRGGATRLTFFSRGPSEAANDNKHVT</sequence>
<gene>
    <name evidence="2" type="ORF">PoB_004404600</name>
</gene>
<feature type="compositionally biased region" description="Acidic residues" evidence="1">
    <location>
        <begin position="1"/>
        <end position="10"/>
    </location>
</feature>